<reference evidence="7 8" key="1">
    <citation type="submission" date="2019-07" db="EMBL/GenBank/DDBJ databases">
        <title>Whole genome shotgun sequence of Deinococcus cellulosilyticus NBRC 106333.</title>
        <authorList>
            <person name="Hosoyama A."/>
            <person name="Uohara A."/>
            <person name="Ohji S."/>
            <person name="Ichikawa N."/>
        </authorList>
    </citation>
    <scope>NUCLEOTIDE SEQUENCE [LARGE SCALE GENOMIC DNA]</scope>
    <source>
        <strain evidence="7 8">NBRC 106333</strain>
    </source>
</reference>
<protein>
    <submittedName>
        <fullName evidence="7">Zn-dependent hydrolase</fullName>
    </submittedName>
</protein>
<name>A0A511MZ23_DEIC1</name>
<dbReference type="PANTHER" id="PTHR42978">
    <property type="entry name" value="QUORUM-QUENCHING LACTONASE YTNP-RELATED-RELATED"/>
    <property type="match status" value="1"/>
</dbReference>
<accession>A0A511MZ23</accession>
<feature type="domain" description="Metallo-beta-lactamase" evidence="6">
    <location>
        <begin position="98"/>
        <end position="286"/>
    </location>
</feature>
<dbReference type="CDD" id="cd07720">
    <property type="entry name" value="OPHC2-like_MBL-fold"/>
    <property type="match status" value="1"/>
</dbReference>
<evidence type="ECO:0000256" key="3">
    <source>
        <dbReference type="ARBA" id="ARBA00022801"/>
    </source>
</evidence>
<dbReference type="InterPro" id="IPR051013">
    <property type="entry name" value="MBL_superfamily_lactonases"/>
</dbReference>
<evidence type="ECO:0000256" key="2">
    <source>
        <dbReference type="ARBA" id="ARBA00022723"/>
    </source>
</evidence>
<sequence>MTKGLSRRNTLRLLGGSSMLLAAGLHSGARAQENRMSLPNGAGFYRFKLGDFTFVVLSDGQTTGGSAFPNWGANPGKQEEFANVLRSRFVPVEPFTNNYNPMLIDTGKNKVLIDTGRGGTAGQMVQNLRNAGYSPDDIDTVFITHGHGDHIGGMSDAEGKSVFGKARLVMGQTEYDFWASQNNAGFNKNIVAFKDRFTFIQDGGEIVPGLVGVLTPGHTVGHMAVLATSGENKVMHFGDAGGHYVLSLMYPEHYLGFDSSPETAVATRKRIFEQAANDRLTVVGYHYAWPGVGNIIKKDVGYEFIPTFFKF</sequence>
<dbReference type="InterPro" id="IPR006311">
    <property type="entry name" value="TAT_signal"/>
</dbReference>
<feature type="chain" id="PRO_5021964249" evidence="5">
    <location>
        <begin position="32"/>
        <end position="311"/>
    </location>
</feature>
<dbReference type="SUPFAM" id="SSF56281">
    <property type="entry name" value="Metallo-hydrolase/oxidoreductase"/>
    <property type="match status" value="1"/>
</dbReference>
<dbReference type="PROSITE" id="PS51318">
    <property type="entry name" value="TAT"/>
    <property type="match status" value="1"/>
</dbReference>
<keyword evidence="8" id="KW-1185">Reference proteome</keyword>
<dbReference type="GO" id="GO:0046872">
    <property type="term" value="F:metal ion binding"/>
    <property type="evidence" value="ECO:0007669"/>
    <property type="project" value="UniProtKB-KW"/>
</dbReference>
<dbReference type="PANTHER" id="PTHR42978:SF6">
    <property type="entry name" value="QUORUM-QUENCHING LACTONASE YTNP-RELATED"/>
    <property type="match status" value="1"/>
</dbReference>
<evidence type="ECO:0000313" key="7">
    <source>
        <dbReference type="EMBL" id="GEM45376.1"/>
    </source>
</evidence>
<evidence type="ECO:0000259" key="6">
    <source>
        <dbReference type="SMART" id="SM00849"/>
    </source>
</evidence>
<dbReference type="InterPro" id="IPR036866">
    <property type="entry name" value="RibonucZ/Hydroxyglut_hydro"/>
</dbReference>
<evidence type="ECO:0000256" key="5">
    <source>
        <dbReference type="SAM" id="SignalP"/>
    </source>
</evidence>
<proteinExistence type="inferred from homology"/>
<evidence type="ECO:0000313" key="8">
    <source>
        <dbReference type="Proteomes" id="UP000321306"/>
    </source>
</evidence>
<comment type="caution">
    <text evidence="7">The sequence shown here is derived from an EMBL/GenBank/DDBJ whole genome shotgun (WGS) entry which is preliminary data.</text>
</comment>
<evidence type="ECO:0000256" key="1">
    <source>
        <dbReference type="ARBA" id="ARBA00007749"/>
    </source>
</evidence>
<dbReference type="SMART" id="SM00849">
    <property type="entry name" value="Lactamase_B"/>
    <property type="match status" value="1"/>
</dbReference>
<dbReference type="EMBL" id="BJXB01000003">
    <property type="protein sequence ID" value="GEM45376.1"/>
    <property type="molecule type" value="Genomic_DNA"/>
</dbReference>
<organism evidence="7 8">
    <name type="scientific">Deinococcus cellulosilyticus (strain DSM 18568 / NBRC 106333 / KACC 11606 / 5516J-15)</name>
    <dbReference type="NCBI Taxonomy" id="1223518"/>
    <lineage>
        <taxon>Bacteria</taxon>
        <taxon>Thermotogati</taxon>
        <taxon>Deinococcota</taxon>
        <taxon>Deinococci</taxon>
        <taxon>Deinococcales</taxon>
        <taxon>Deinococcaceae</taxon>
        <taxon>Deinococcus</taxon>
    </lineage>
</organism>
<dbReference type="Pfam" id="PF00753">
    <property type="entry name" value="Lactamase_B"/>
    <property type="match status" value="1"/>
</dbReference>
<keyword evidence="2" id="KW-0479">Metal-binding</keyword>
<dbReference type="AlphaFoldDB" id="A0A511MZ23"/>
<dbReference type="RefSeq" id="WP_246130552.1">
    <property type="nucleotide sequence ID" value="NZ_BJXB01000003.1"/>
</dbReference>
<keyword evidence="3 7" id="KW-0378">Hydrolase</keyword>
<dbReference type="Proteomes" id="UP000321306">
    <property type="component" value="Unassembled WGS sequence"/>
</dbReference>
<dbReference type="GO" id="GO:0016787">
    <property type="term" value="F:hydrolase activity"/>
    <property type="evidence" value="ECO:0007669"/>
    <property type="project" value="UniProtKB-KW"/>
</dbReference>
<keyword evidence="4" id="KW-0862">Zinc</keyword>
<gene>
    <name evidence="7" type="ORF">DC3_10110</name>
</gene>
<keyword evidence="5" id="KW-0732">Signal</keyword>
<dbReference type="InterPro" id="IPR001279">
    <property type="entry name" value="Metallo-B-lactamas"/>
</dbReference>
<dbReference type="Gene3D" id="3.60.15.10">
    <property type="entry name" value="Ribonuclease Z/Hydroxyacylglutathione hydrolase-like"/>
    <property type="match status" value="1"/>
</dbReference>
<evidence type="ECO:0000256" key="4">
    <source>
        <dbReference type="ARBA" id="ARBA00022833"/>
    </source>
</evidence>
<feature type="signal peptide" evidence="5">
    <location>
        <begin position="1"/>
        <end position="31"/>
    </location>
</feature>
<comment type="similarity">
    <text evidence="1">Belongs to the metallo-beta-lactamase superfamily.</text>
</comment>